<accession>A0A7S4R8U3</accession>
<gene>
    <name evidence="2" type="ORF">DBRI00130_LOCUS14425</name>
</gene>
<evidence type="ECO:0000259" key="1">
    <source>
        <dbReference type="PROSITE" id="PS50181"/>
    </source>
</evidence>
<proteinExistence type="predicted"/>
<dbReference type="InterPro" id="IPR001810">
    <property type="entry name" value="F-box_dom"/>
</dbReference>
<reference evidence="2" key="1">
    <citation type="submission" date="2021-01" db="EMBL/GenBank/DDBJ databases">
        <authorList>
            <person name="Corre E."/>
            <person name="Pelletier E."/>
            <person name="Niang G."/>
            <person name="Scheremetjew M."/>
            <person name="Finn R."/>
            <person name="Kale V."/>
            <person name="Holt S."/>
            <person name="Cochrane G."/>
            <person name="Meng A."/>
            <person name="Brown T."/>
            <person name="Cohen L."/>
        </authorList>
    </citation>
    <scope>NUCLEOTIDE SEQUENCE</scope>
    <source>
        <strain evidence="2">GSO104</strain>
    </source>
</reference>
<feature type="domain" description="F-box" evidence="1">
    <location>
        <begin position="33"/>
        <end position="80"/>
    </location>
</feature>
<dbReference type="EMBL" id="HBNS01018057">
    <property type="protein sequence ID" value="CAE4606264.1"/>
    <property type="molecule type" value="Transcribed_RNA"/>
</dbReference>
<dbReference type="PROSITE" id="PS50181">
    <property type="entry name" value="FBOX"/>
    <property type="match status" value="1"/>
</dbReference>
<name>A0A7S4R8U3_9STRA</name>
<protein>
    <recommendedName>
        <fullName evidence="1">F-box domain-containing protein</fullName>
    </recommendedName>
</protein>
<dbReference type="AlphaFoldDB" id="A0A7S4R8U3"/>
<sequence length="424" mass="48420">MHVCKKMMTSTSEITEAINDRMRYHSYSTTNDNKPFDHIPQEVIVFLINWIPSIYLLRSLTLVSKQFASVIRDELPWQARCNALIKSSSLLTPMKNLKLYQMQRCCLFIEAHGVGGGVSFKTTAPTTTTATATTKTKVPDMWMPISLLIPQETALSLSSEKKRVCLATTTDNEEERIEHVLPSSIEEGDGTMMTRRNTWWSQLGEYWSSAPSASGDPGESDEVLLFTSTCPNALISDVAIKPFTEVGFSRRQTYTWHGVIITVYRLAGDVTHMAGFPCIITQDAWQQRQQRRQQQQGRRSREIWEEGEDDVVIHRMGNPYNRQRPHAPQRDRINSLLSHCEVVYKSDMHPHKDKWDDGWSYFQLPAGVIGNVVTLTLVGKNFRQYPTSGFYACVQEVGINGFPLFTHSTQLDELDPQMKSWFLR</sequence>
<evidence type="ECO:0000313" key="2">
    <source>
        <dbReference type="EMBL" id="CAE4606264.1"/>
    </source>
</evidence>
<organism evidence="2">
    <name type="scientific">Ditylum brightwellii</name>
    <dbReference type="NCBI Taxonomy" id="49249"/>
    <lineage>
        <taxon>Eukaryota</taxon>
        <taxon>Sar</taxon>
        <taxon>Stramenopiles</taxon>
        <taxon>Ochrophyta</taxon>
        <taxon>Bacillariophyta</taxon>
        <taxon>Mediophyceae</taxon>
        <taxon>Lithodesmiophycidae</taxon>
        <taxon>Lithodesmiales</taxon>
        <taxon>Lithodesmiaceae</taxon>
        <taxon>Ditylum</taxon>
    </lineage>
</organism>